<accession>A0A5E4VRB8</accession>
<dbReference type="EMBL" id="CABPSA010000004">
    <property type="protein sequence ID" value="VVE13545.1"/>
    <property type="molecule type" value="Genomic_DNA"/>
</dbReference>
<feature type="chain" id="PRO_5022809968" evidence="1">
    <location>
        <begin position="19"/>
        <end position="43"/>
    </location>
</feature>
<reference evidence="2 3" key="1">
    <citation type="submission" date="2019-08" db="EMBL/GenBank/DDBJ databases">
        <authorList>
            <person name="Peeters C."/>
        </authorList>
    </citation>
    <scope>NUCLEOTIDE SEQUENCE [LARGE SCALE GENOMIC DNA]</scope>
    <source>
        <strain evidence="2 3">LMG 31010</strain>
    </source>
</reference>
<organism evidence="2 3">
    <name type="scientific">Pandoraea commovens</name>
    <dbReference type="NCBI Taxonomy" id="2508289"/>
    <lineage>
        <taxon>Bacteria</taxon>
        <taxon>Pseudomonadati</taxon>
        <taxon>Pseudomonadota</taxon>
        <taxon>Betaproteobacteria</taxon>
        <taxon>Burkholderiales</taxon>
        <taxon>Burkholderiaceae</taxon>
        <taxon>Pandoraea</taxon>
    </lineage>
</organism>
<dbReference type="AlphaFoldDB" id="A0A5E4VRB8"/>
<evidence type="ECO:0000313" key="3">
    <source>
        <dbReference type="Proteomes" id="UP000343335"/>
    </source>
</evidence>
<sequence>MIAIVICKCWLFMALALAPPPEVAPLNTADGGWSAVLLTGAMR</sequence>
<gene>
    <name evidence="2" type="ORF">PCO31010_02776</name>
</gene>
<dbReference type="Proteomes" id="UP000343335">
    <property type="component" value="Unassembled WGS sequence"/>
</dbReference>
<proteinExistence type="predicted"/>
<evidence type="ECO:0000313" key="2">
    <source>
        <dbReference type="EMBL" id="VVE13545.1"/>
    </source>
</evidence>
<protein>
    <submittedName>
        <fullName evidence="2">Uncharacterized protein</fullName>
    </submittedName>
</protein>
<feature type="signal peptide" evidence="1">
    <location>
        <begin position="1"/>
        <end position="18"/>
    </location>
</feature>
<evidence type="ECO:0000256" key="1">
    <source>
        <dbReference type="SAM" id="SignalP"/>
    </source>
</evidence>
<keyword evidence="1" id="KW-0732">Signal</keyword>
<name>A0A5E4VRB8_9BURK</name>